<dbReference type="Gene3D" id="2.60.40.790">
    <property type="match status" value="1"/>
</dbReference>
<dbReference type="Pfam" id="PF00011">
    <property type="entry name" value="HSP20"/>
    <property type="match status" value="1"/>
</dbReference>
<dbReference type="SUPFAM" id="SSF49764">
    <property type="entry name" value="HSP20-like chaperones"/>
    <property type="match status" value="1"/>
</dbReference>
<accession>A0A1G7HBL8</accession>
<evidence type="ECO:0000256" key="2">
    <source>
        <dbReference type="RuleBase" id="RU003616"/>
    </source>
</evidence>
<evidence type="ECO:0000313" key="4">
    <source>
        <dbReference type="EMBL" id="SDE97842.1"/>
    </source>
</evidence>
<proteinExistence type="inferred from homology"/>
<dbReference type="AlphaFoldDB" id="A0A1G7HBL8"/>
<dbReference type="PROSITE" id="PS01031">
    <property type="entry name" value="SHSP"/>
    <property type="match status" value="1"/>
</dbReference>
<dbReference type="PANTHER" id="PTHR11527">
    <property type="entry name" value="HEAT-SHOCK PROTEIN 20 FAMILY MEMBER"/>
    <property type="match status" value="1"/>
</dbReference>
<gene>
    <name evidence="4" type="ORF">SAMN04487996_108105</name>
</gene>
<name>A0A1G7HBL8_9BACT</name>
<dbReference type="Proteomes" id="UP000198748">
    <property type="component" value="Unassembled WGS sequence"/>
</dbReference>
<dbReference type="CDD" id="cd06464">
    <property type="entry name" value="ACD_sHsps-like"/>
    <property type="match status" value="1"/>
</dbReference>
<reference evidence="5" key="1">
    <citation type="submission" date="2016-10" db="EMBL/GenBank/DDBJ databases">
        <authorList>
            <person name="Varghese N."/>
            <person name="Submissions S."/>
        </authorList>
    </citation>
    <scope>NUCLEOTIDE SEQUENCE [LARGE SCALE GENOMIC DNA]</scope>
    <source>
        <strain evidence="5">DSM 25329</strain>
    </source>
</reference>
<sequence length="134" mass="15620">MCDNRFGRRGFGMRHDHYGRNFGPQREFRVPVNIVKNDDSYEMLIFAPDRNKEDFKINVQGLELTISYELKDNLGEKRNWVRQEFSKSSFQRTFMIDNTVDTENISAQYINGILQLTLPIVPGSDKPAQEINVS</sequence>
<keyword evidence="5" id="KW-1185">Reference proteome</keyword>
<dbReference type="STRING" id="659014.SAMN04487996_108105"/>
<protein>
    <submittedName>
        <fullName evidence="4">HSP20 family protein</fullName>
    </submittedName>
</protein>
<comment type="similarity">
    <text evidence="1 2">Belongs to the small heat shock protein (HSP20) family.</text>
</comment>
<dbReference type="InterPro" id="IPR008978">
    <property type="entry name" value="HSP20-like_chaperone"/>
</dbReference>
<organism evidence="4 5">
    <name type="scientific">Dyadobacter soli</name>
    <dbReference type="NCBI Taxonomy" id="659014"/>
    <lineage>
        <taxon>Bacteria</taxon>
        <taxon>Pseudomonadati</taxon>
        <taxon>Bacteroidota</taxon>
        <taxon>Cytophagia</taxon>
        <taxon>Cytophagales</taxon>
        <taxon>Spirosomataceae</taxon>
        <taxon>Dyadobacter</taxon>
    </lineage>
</organism>
<dbReference type="EMBL" id="FNAN01000008">
    <property type="protein sequence ID" value="SDE97842.1"/>
    <property type="molecule type" value="Genomic_DNA"/>
</dbReference>
<evidence type="ECO:0000256" key="1">
    <source>
        <dbReference type="PROSITE-ProRule" id="PRU00285"/>
    </source>
</evidence>
<dbReference type="RefSeq" id="WP_090150997.1">
    <property type="nucleotide sequence ID" value="NZ_FNAN01000008.1"/>
</dbReference>
<evidence type="ECO:0000259" key="3">
    <source>
        <dbReference type="PROSITE" id="PS01031"/>
    </source>
</evidence>
<dbReference type="InterPro" id="IPR031107">
    <property type="entry name" value="Small_HSP"/>
</dbReference>
<evidence type="ECO:0000313" key="5">
    <source>
        <dbReference type="Proteomes" id="UP000198748"/>
    </source>
</evidence>
<dbReference type="OrthoDB" id="670468at2"/>
<dbReference type="InterPro" id="IPR002068">
    <property type="entry name" value="A-crystallin/Hsp20_dom"/>
</dbReference>
<feature type="domain" description="SHSP" evidence="3">
    <location>
        <begin position="23"/>
        <end position="134"/>
    </location>
</feature>